<accession>A0A0V0QX02</accession>
<evidence type="ECO:0000313" key="3">
    <source>
        <dbReference type="Proteomes" id="UP000054937"/>
    </source>
</evidence>
<dbReference type="InParanoid" id="A0A0V0QX02"/>
<reference evidence="2 3" key="1">
    <citation type="journal article" date="2015" name="Sci. Rep.">
        <title>Genome of the facultative scuticociliatosis pathogen Pseudocohnilembus persalinus provides insight into its virulence through horizontal gene transfer.</title>
        <authorList>
            <person name="Xiong J."/>
            <person name="Wang G."/>
            <person name="Cheng J."/>
            <person name="Tian M."/>
            <person name="Pan X."/>
            <person name="Warren A."/>
            <person name="Jiang C."/>
            <person name="Yuan D."/>
            <person name="Miao W."/>
        </authorList>
    </citation>
    <scope>NUCLEOTIDE SEQUENCE [LARGE SCALE GENOMIC DNA]</scope>
    <source>
        <strain evidence="2">36N120E</strain>
    </source>
</reference>
<dbReference type="Proteomes" id="UP000054937">
    <property type="component" value="Unassembled WGS sequence"/>
</dbReference>
<dbReference type="AlphaFoldDB" id="A0A0V0QX02"/>
<name>A0A0V0QX02_PSEPJ</name>
<dbReference type="EMBL" id="LDAU01000094">
    <property type="protein sequence ID" value="KRX06586.1"/>
    <property type="molecule type" value="Genomic_DNA"/>
</dbReference>
<organism evidence="2 3">
    <name type="scientific">Pseudocohnilembus persalinus</name>
    <name type="common">Ciliate</name>
    <dbReference type="NCBI Taxonomy" id="266149"/>
    <lineage>
        <taxon>Eukaryota</taxon>
        <taxon>Sar</taxon>
        <taxon>Alveolata</taxon>
        <taxon>Ciliophora</taxon>
        <taxon>Intramacronucleata</taxon>
        <taxon>Oligohymenophorea</taxon>
        <taxon>Scuticociliatia</taxon>
        <taxon>Philasterida</taxon>
        <taxon>Pseudocohnilembidae</taxon>
        <taxon>Pseudocohnilembus</taxon>
    </lineage>
</organism>
<feature type="domain" description="Rhodanese" evidence="1">
    <location>
        <begin position="127"/>
        <end position="219"/>
    </location>
</feature>
<dbReference type="SUPFAM" id="SSF52821">
    <property type="entry name" value="Rhodanese/Cell cycle control phosphatase"/>
    <property type="match status" value="2"/>
</dbReference>
<dbReference type="Pfam" id="PF00581">
    <property type="entry name" value="Rhodanese"/>
    <property type="match status" value="2"/>
</dbReference>
<dbReference type="PROSITE" id="PS50206">
    <property type="entry name" value="RHODANESE_3"/>
    <property type="match status" value="2"/>
</dbReference>
<dbReference type="InterPro" id="IPR001763">
    <property type="entry name" value="Rhodanese-like_dom"/>
</dbReference>
<protein>
    <submittedName>
        <fullName evidence="2">Rhodanese-like domain</fullName>
    </submittedName>
</protein>
<dbReference type="InterPro" id="IPR036873">
    <property type="entry name" value="Rhodanese-like_dom_sf"/>
</dbReference>
<gene>
    <name evidence="2" type="ORF">PPERSA_13065</name>
</gene>
<dbReference type="Gene3D" id="3.40.250.10">
    <property type="entry name" value="Rhodanese-like domain"/>
    <property type="match status" value="2"/>
</dbReference>
<keyword evidence="3" id="KW-1185">Reference proteome</keyword>
<dbReference type="SMART" id="SM00450">
    <property type="entry name" value="RHOD"/>
    <property type="match status" value="2"/>
</dbReference>
<evidence type="ECO:0000313" key="2">
    <source>
        <dbReference type="EMBL" id="KRX06586.1"/>
    </source>
</evidence>
<dbReference type="CDD" id="cd00158">
    <property type="entry name" value="RHOD"/>
    <property type="match status" value="2"/>
</dbReference>
<dbReference type="PANTHER" id="PTHR43031">
    <property type="entry name" value="FAD-DEPENDENT OXIDOREDUCTASE"/>
    <property type="match status" value="1"/>
</dbReference>
<dbReference type="InterPro" id="IPR050229">
    <property type="entry name" value="GlpE_sulfurtransferase"/>
</dbReference>
<sequence length="221" mass="25925">MESQGSDFLNFKQVDLLFQKGAKIIDTRNKHEFVQGYIQGSYNIQFGEKLGTFIIKLFRNEDKFIIICEQEKEKDILKIFSENKLNDQFLGFFRNGIKEWKLNKQKKIISSDIISENEFADFYKKTDKNTFQILDVRNKEELETEGYIQQSKQIPLCDLEQQLQENQQLLDKDKCIYVFCKSGYRANIGLSILAKQDFKKVVNFGGMDGIKKTDIPVQQQQ</sequence>
<dbReference type="OrthoDB" id="6075041at2759"/>
<feature type="domain" description="Rhodanese" evidence="1">
    <location>
        <begin position="18"/>
        <end position="69"/>
    </location>
</feature>
<dbReference type="PANTHER" id="PTHR43031:SF1">
    <property type="entry name" value="PYRIDINE NUCLEOTIDE-DISULPHIDE OXIDOREDUCTASE"/>
    <property type="match status" value="1"/>
</dbReference>
<comment type="caution">
    <text evidence="2">The sequence shown here is derived from an EMBL/GenBank/DDBJ whole genome shotgun (WGS) entry which is preliminary data.</text>
</comment>
<evidence type="ECO:0000259" key="1">
    <source>
        <dbReference type="PROSITE" id="PS50206"/>
    </source>
</evidence>
<proteinExistence type="predicted"/>